<name>A0A090CYC9_9BACT</name>
<evidence type="ECO:0000259" key="9">
    <source>
        <dbReference type="Pfam" id="PF01266"/>
    </source>
</evidence>
<reference evidence="10" key="2">
    <citation type="submission" date="2014-09" db="EMBL/GenBank/DDBJ databases">
        <title>Criblamydia sequanensis harbors a mega-plasmid encoding arsenite resistance.</title>
        <authorList>
            <person name="Bertelli C."/>
            <person name="Goesmann A."/>
            <person name="Greub G."/>
        </authorList>
    </citation>
    <scope>NUCLEOTIDE SEQUENCE [LARGE SCALE GENOMIC DNA]</scope>
    <source>
        <strain evidence="10">CRIB-18</strain>
    </source>
</reference>
<comment type="caution">
    <text evidence="10">The sequence shown here is derived from an EMBL/GenBank/DDBJ whole genome shotgun (WGS) entry which is preliminary data.</text>
</comment>
<dbReference type="PROSITE" id="PS00677">
    <property type="entry name" value="DAO"/>
    <property type="match status" value="1"/>
</dbReference>
<evidence type="ECO:0000256" key="2">
    <source>
        <dbReference type="ARBA" id="ARBA00006730"/>
    </source>
</evidence>
<accession>A0A090CYC9</accession>
<feature type="domain" description="FAD dependent oxidoreductase" evidence="9">
    <location>
        <begin position="94"/>
        <end position="356"/>
    </location>
</feature>
<evidence type="ECO:0000256" key="6">
    <source>
        <dbReference type="ARBA" id="ARBA00039101"/>
    </source>
</evidence>
<dbReference type="Gene3D" id="3.30.9.10">
    <property type="entry name" value="D-Amino Acid Oxidase, subunit A, domain 2"/>
    <property type="match status" value="2"/>
</dbReference>
<dbReference type="SUPFAM" id="SSF51971">
    <property type="entry name" value="Nucleotide-binding domain"/>
    <property type="match status" value="1"/>
</dbReference>
<dbReference type="PANTHER" id="PTHR11530">
    <property type="entry name" value="D-AMINO ACID OXIDASE"/>
    <property type="match status" value="1"/>
</dbReference>
<comment type="similarity">
    <text evidence="2">Belongs to the DAMOX/DASOX family.</text>
</comment>
<evidence type="ECO:0000313" key="11">
    <source>
        <dbReference type="Proteomes" id="UP000031552"/>
    </source>
</evidence>
<dbReference type="GO" id="GO:0003884">
    <property type="term" value="F:D-amino-acid oxidase activity"/>
    <property type="evidence" value="ECO:0007669"/>
    <property type="project" value="UniProtKB-EC"/>
</dbReference>
<dbReference type="EMBL" id="CCEJ010000003">
    <property type="protein sequence ID" value="CDR33316.1"/>
    <property type="molecule type" value="Genomic_DNA"/>
</dbReference>
<dbReference type="eggNOG" id="COG0665">
    <property type="taxonomic scope" value="Bacteria"/>
</dbReference>
<evidence type="ECO:0000256" key="4">
    <source>
        <dbReference type="ARBA" id="ARBA00022827"/>
    </source>
</evidence>
<dbReference type="RefSeq" id="WP_041016829.1">
    <property type="nucleotide sequence ID" value="NZ_CCEJ010000003.1"/>
</dbReference>
<organism evidence="10 11">
    <name type="scientific">Candidatus Criblamydia sequanensis CRIB-18</name>
    <dbReference type="NCBI Taxonomy" id="1437425"/>
    <lineage>
        <taxon>Bacteria</taxon>
        <taxon>Pseudomonadati</taxon>
        <taxon>Chlamydiota</taxon>
        <taxon>Chlamydiia</taxon>
        <taxon>Parachlamydiales</taxon>
        <taxon>Candidatus Criblamydiaceae</taxon>
        <taxon>Candidatus Criblamydia</taxon>
    </lineage>
</organism>
<dbReference type="InterPro" id="IPR023209">
    <property type="entry name" value="DAO"/>
</dbReference>
<evidence type="ECO:0000256" key="5">
    <source>
        <dbReference type="ARBA" id="ARBA00023002"/>
    </source>
</evidence>
<comment type="catalytic activity">
    <reaction evidence="8">
        <text>a D-alpha-amino acid + O2 + H2O = a 2-oxocarboxylate + H2O2 + NH4(+)</text>
        <dbReference type="Rhea" id="RHEA:21816"/>
        <dbReference type="ChEBI" id="CHEBI:15377"/>
        <dbReference type="ChEBI" id="CHEBI:15379"/>
        <dbReference type="ChEBI" id="CHEBI:16240"/>
        <dbReference type="ChEBI" id="CHEBI:28938"/>
        <dbReference type="ChEBI" id="CHEBI:35179"/>
        <dbReference type="ChEBI" id="CHEBI:59871"/>
        <dbReference type="EC" id="1.4.3.3"/>
    </reaction>
    <physiologicalReaction direction="left-to-right" evidence="8">
        <dbReference type="Rhea" id="RHEA:21817"/>
    </physiologicalReaction>
</comment>
<dbReference type="AlphaFoldDB" id="A0A090CYC9"/>
<dbReference type="GO" id="GO:0071949">
    <property type="term" value="F:FAD binding"/>
    <property type="evidence" value="ECO:0007669"/>
    <property type="project" value="InterPro"/>
</dbReference>
<dbReference type="Pfam" id="PF01266">
    <property type="entry name" value="DAO"/>
    <property type="match status" value="1"/>
</dbReference>
<protein>
    <recommendedName>
        <fullName evidence="7">D-amino-acid oxidase</fullName>
        <ecNumber evidence="6">1.4.3.3</ecNumber>
    </recommendedName>
</protein>
<reference evidence="10" key="1">
    <citation type="submission" date="2013-12" db="EMBL/GenBank/DDBJ databases">
        <authorList>
            <person name="Linke B."/>
        </authorList>
    </citation>
    <scope>NUCLEOTIDE SEQUENCE [LARGE SCALE GENOMIC DNA]</scope>
    <source>
        <strain evidence="10">CRIB-18</strain>
    </source>
</reference>
<dbReference type="InterPro" id="IPR006076">
    <property type="entry name" value="FAD-dep_OxRdtase"/>
</dbReference>
<dbReference type="EC" id="1.4.3.3" evidence="6"/>
<dbReference type="GO" id="GO:0005737">
    <property type="term" value="C:cytoplasm"/>
    <property type="evidence" value="ECO:0007669"/>
    <property type="project" value="TreeGrafter"/>
</dbReference>
<gene>
    <name evidence="10" type="ORF">CSEC_0479</name>
</gene>
<dbReference type="Gene3D" id="3.40.50.720">
    <property type="entry name" value="NAD(P)-binding Rossmann-like Domain"/>
    <property type="match status" value="2"/>
</dbReference>
<keyword evidence="11" id="KW-1185">Reference proteome</keyword>
<keyword evidence="5" id="KW-0560">Oxidoreductase</keyword>
<dbReference type="OrthoDB" id="246701at2"/>
<keyword evidence="4" id="KW-0274">FAD</keyword>
<evidence type="ECO:0000313" key="10">
    <source>
        <dbReference type="EMBL" id="CDR33316.1"/>
    </source>
</evidence>
<dbReference type="GO" id="GO:0019478">
    <property type="term" value="P:D-amino acid catabolic process"/>
    <property type="evidence" value="ECO:0007669"/>
    <property type="project" value="TreeGrafter"/>
</dbReference>
<dbReference type="Proteomes" id="UP000031552">
    <property type="component" value="Unassembled WGS sequence"/>
</dbReference>
<sequence length="360" mass="40555">MLYKIILFCLLTTSLIGEEIVYLKTPKLVRENIIGTNVGIRPFRKTGVRIESEWLNDKLLVHNYGYGGSGMTLSFGGALEVLEILGHHQIPSKRVAILGGGVVGMALAYDLLLQGYEVHIYAEDWCPNLTSNVAAGIWSPLTYPNDLSNEKKQLHQRMLKNSEARLLKSLGDNPEFMGVRLITSYTFRSEKARPSPKTTQGEEIIAHFDNGVVKKGRRFYELGIDGKLFMDDLYKKVKEKGAILKQVHFETAEDLLNLEESILVNCTSMGSIKLFKDKEFIPIRGQLVYYAPQKEMDYLFAHALDDDPKDSNMFFVSIYPRSDALILGGVYEPSQTDLKINPLVIEKIIDNAEKCLLGDL</sequence>
<evidence type="ECO:0000256" key="1">
    <source>
        <dbReference type="ARBA" id="ARBA00001974"/>
    </source>
</evidence>
<dbReference type="PANTHER" id="PTHR11530:SF11">
    <property type="entry name" value="D-ASPARTATE OXIDASE"/>
    <property type="match status" value="1"/>
</dbReference>
<dbReference type="STRING" id="1437425.CSEC_0479"/>
<evidence type="ECO:0000256" key="7">
    <source>
        <dbReference type="ARBA" id="ARBA00039751"/>
    </source>
</evidence>
<proteinExistence type="inferred from homology"/>
<dbReference type="InterPro" id="IPR006181">
    <property type="entry name" value="D-amino_acid_oxidase_CS"/>
</dbReference>
<comment type="cofactor">
    <cofactor evidence="1">
        <name>FAD</name>
        <dbReference type="ChEBI" id="CHEBI:57692"/>
    </cofactor>
</comment>
<keyword evidence="3" id="KW-0285">Flavoprotein</keyword>
<evidence type="ECO:0000256" key="3">
    <source>
        <dbReference type="ARBA" id="ARBA00022630"/>
    </source>
</evidence>
<evidence type="ECO:0000256" key="8">
    <source>
        <dbReference type="ARBA" id="ARBA00049547"/>
    </source>
</evidence>